<dbReference type="PROSITE" id="PS00472">
    <property type="entry name" value="SMALL_CYTOKINES_CC"/>
    <property type="match status" value="1"/>
</dbReference>
<keyword evidence="4" id="KW-0964">Secreted</keyword>
<dbReference type="Pfam" id="PF00048">
    <property type="entry name" value="IL8"/>
    <property type="match status" value="1"/>
</dbReference>
<dbReference type="InterPro" id="IPR036048">
    <property type="entry name" value="Interleukin_8-like_sf"/>
</dbReference>
<dbReference type="OMA" id="LRTNGCC"/>
<dbReference type="InterPro" id="IPR000827">
    <property type="entry name" value="Chemokine_CC_CS"/>
</dbReference>
<dbReference type="GO" id="GO:0005615">
    <property type="term" value="C:extracellular space"/>
    <property type="evidence" value="ECO:0007669"/>
    <property type="project" value="UniProtKB-KW"/>
</dbReference>
<keyword evidence="2 4" id="KW-0202">Cytokine</keyword>
<protein>
    <recommendedName>
        <fullName evidence="4">C-C motif chemokine</fullName>
    </recommendedName>
</protein>
<accession>A0A672GWP5</accession>
<evidence type="ECO:0000256" key="3">
    <source>
        <dbReference type="ARBA" id="ARBA00023157"/>
    </source>
</evidence>
<dbReference type="CDD" id="cd00272">
    <property type="entry name" value="Chemokine_CC"/>
    <property type="match status" value="1"/>
</dbReference>
<reference evidence="6" key="2">
    <citation type="submission" date="2025-08" db="UniProtKB">
        <authorList>
            <consortium name="Ensembl"/>
        </authorList>
    </citation>
    <scope>IDENTIFICATION</scope>
</reference>
<dbReference type="PANTHER" id="PTHR12015:SF108">
    <property type="entry name" value="C-C MOTIF CHEMOKINE 20"/>
    <property type="match status" value="1"/>
</dbReference>
<dbReference type="InterPro" id="IPR001811">
    <property type="entry name" value="Chemokine_IL8-like_dom"/>
</dbReference>
<name>A0A672GWP5_SALFA</name>
<dbReference type="Proteomes" id="UP000472267">
    <property type="component" value="Chromosome 3"/>
</dbReference>
<dbReference type="InterPro" id="IPR039809">
    <property type="entry name" value="Chemokine_b/g/d"/>
</dbReference>
<dbReference type="SUPFAM" id="SSF54117">
    <property type="entry name" value="Interleukin 8-like chemokines"/>
    <property type="match status" value="1"/>
</dbReference>
<dbReference type="Gene3D" id="2.40.50.40">
    <property type="match status" value="1"/>
</dbReference>
<sequence length="80" mass="9330">MVRKSVLIQVLRTNGCCQRYSRRIINFRLIRAFEVQHSTDICPIDAVIFSTSRGTEVCADPNQEWVQRFLTQNAKFIQLV</sequence>
<dbReference type="PANTHER" id="PTHR12015">
    <property type="entry name" value="SMALL INDUCIBLE CYTOKINE A"/>
    <property type="match status" value="1"/>
</dbReference>
<evidence type="ECO:0000313" key="7">
    <source>
        <dbReference type="Proteomes" id="UP000472267"/>
    </source>
</evidence>
<evidence type="ECO:0000256" key="1">
    <source>
        <dbReference type="ARBA" id="ARBA00010868"/>
    </source>
</evidence>
<evidence type="ECO:0000259" key="5">
    <source>
        <dbReference type="SMART" id="SM00199"/>
    </source>
</evidence>
<evidence type="ECO:0000256" key="4">
    <source>
        <dbReference type="RuleBase" id="RU361150"/>
    </source>
</evidence>
<organism evidence="6 7">
    <name type="scientific">Salarias fasciatus</name>
    <name type="common">Jewelled blenny</name>
    <name type="synonym">Blennius fasciatus</name>
    <dbReference type="NCBI Taxonomy" id="181472"/>
    <lineage>
        <taxon>Eukaryota</taxon>
        <taxon>Metazoa</taxon>
        <taxon>Chordata</taxon>
        <taxon>Craniata</taxon>
        <taxon>Vertebrata</taxon>
        <taxon>Euteleostomi</taxon>
        <taxon>Actinopterygii</taxon>
        <taxon>Neopterygii</taxon>
        <taxon>Teleostei</taxon>
        <taxon>Neoteleostei</taxon>
        <taxon>Acanthomorphata</taxon>
        <taxon>Ovalentaria</taxon>
        <taxon>Blenniimorphae</taxon>
        <taxon>Blenniiformes</taxon>
        <taxon>Blennioidei</taxon>
        <taxon>Blenniidae</taxon>
        <taxon>Salariinae</taxon>
        <taxon>Salarias</taxon>
    </lineage>
</organism>
<dbReference type="SMART" id="SM00199">
    <property type="entry name" value="SCY"/>
    <property type="match status" value="1"/>
</dbReference>
<reference evidence="6" key="3">
    <citation type="submission" date="2025-09" db="UniProtKB">
        <authorList>
            <consortium name="Ensembl"/>
        </authorList>
    </citation>
    <scope>IDENTIFICATION</scope>
</reference>
<dbReference type="Ensembl" id="ENSSFAT00005024043.1">
    <property type="protein sequence ID" value="ENSSFAP00005023091.1"/>
    <property type="gene ID" value="ENSSFAG00005011943.1"/>
</dbReference>
<dbReference type="AlphaFoldDB" id="A0A672GWP5"/>
<keyword evidence="3" id="KW-1015">Disulfide bond</keyword>
<evidence type="ECO:0000313" key="6">
    <source>
        <dbReference type="Ensembl" id="ENSSFAP00005023091.1"/>
    </source>
</evidence>
<proteinExistence type="inferred from homology"/>
<dbReference type="GO" id="GO:0006955">
    <property type="term" value="P:immune response"/>
    <property type="evidence" value="ECO:0007669"/>
    <property type="project" value="InterPro"/>
</dbReference>
<comment type="similarity">
    <text evidence="1 4">Belongs to the intercrine beta (chemokine CC) family.</text>
</comment>
<dbReference type="GO" id="GO:0008009">
    <property type="term" value="F:chemokine activity"/>
    <property type="evidence" value="ECO:0007669"/>
    <property type="project" value="InterPro"/>
</dbReference>
<keyword evidence="7" id="KW-1185">Reference proteome</keyword>
<feature type="domain" description="Chemokine interleukin-8-like" evidence="5">
    <location>
        <begin position="13"/>
        <end position="73"/>
    </location>
</feature>
<comment type="subcellular location">
    <subcellularLocation>
        <location evidence="4">Secreted</location>
    </subcellularLocation>
</comment>
<reference evidence="6" key="1">
    <citation type="submission" date="2019-06" db="EMBL/GenBank/DDBJ databases">
        <authorList>
            <consortium name="Wellcome Sanger Institute Data Sharing"/>
        </authorList>
    </citation>
    <scope>NUCLEOTIDE SEQUENCE [LARGE SCALE GENOMIC DNA]</scope>
</reference>
<keyword evidence="4" id="KW-0145">Chemotaxis</keyword>
<evidence type="ECO:0000256" key="2">
    <source>
        <dbReference type="ARBA" id="ARBA00022514"/>
    </source>
</evidence>